<evidence type="ECO:0000313" key="2">
    <source>
        <dbReference type="Proteomes" id="UP000183567"/>
    </source>
</evidence>
<organism evidence="1 2">
    <name type="scientific">Rhizopogon vesiculosus</name>
    <dbReference type="NCBI Taxonomy" id="180088"/>
    <lineage>
        <taxon>Eukaryota</taxon>
        <taxon>Fungi</taxon>
        <taxon>Dikarya</taxon>
        <taxon>Basidiomycota</taxon>
        <taxon>Agaricomycotina</taxon>
        <taxon>Agaricomycetes</taxon>
        <taxon>Agaricomycetidae</taxon>
        <taxon>Boletales</taxon>
        <taxon>Suillineae</taxon>
        <taxon>Rhizopogonaceae</taxon>
        <taxon>Rhizopogon</taxon>
    </lineage>
</organism>
<keyword evidence="2" id="KW-1185">Reference proteome</keyword>
<name>A0A1J8QHX7_9AGAM</name>
<protein>
    <submittedName>
        <fullName evidence="1">Uncharacterized protein</fullName>
    </submittedName>
</protein>
<dbReference type="Proteomes" id="UP000183567">
    <property type="component" value="Unassembled WGS sequence"/>
</dbReference>
<comment type="caution">
    <text evidence="1">The sequence shown here is derived from an EMBL/GenBank/DDBJ whole genome shotgun (WGS) entry which is preliminary data.</text>
</comment>
<gene>
    <name evidence="1" type="ORF">AZE42_13573</name>
</gene>
<reference evidence="1 2" key="1">
    <citation type="submission" date="2016-03" db="EMBL/GenBank/DDBJ databases">
        <title>Comparative genomics of the ectomycorrhizal sister species Rhizopogon vinicolor and Rhizopogon vesiculosus (Basidiomycota: Boletales) reveals a divergence of the mating type B locus.</title>
        <authorList>
            <person name="Mujic A.B."/>
            <person name="Kuo A."/>
            <person name="Tritt A."/>
            <person name="Lipzen A."/>
            <person name="Chen C."/>
            <person name="Johnson J."/>
            <person name="Sharma A."/>
            <person name="Barry K."/>
            <person name="Grigoriev I.V."/>
            <person name="Spatafora J.W."/>
        </authorList>
    </citation>
    <scope>NUCLEOTIDE SEQUENCE [LARGE SCALE GENOMIC DNA]</scope>
    <source>
        <strain evidence="1 2">AM-OR11-056</strain>
    </source>
</reference>
<dbReference type="AlphaFoldDB" id="A0A1J8QHX7"/>
<proteinExistence type="predicted"/>
<dbReference type="EMBL" id="LVVM01005104">
    <property type="protein sequence ID" value="OJA11348.1"/>
    <property type="molecule type" value="Genomic_DNA"/>
</dbReference>
<evidence type="ECO:0000313" key="1">
    <source>
        <dbReference type="EMBL" id="OJA11348.1"/>
    </source>
</evidence>
<sequence length="68" mass="7437">MLTLPKGTLPPPHSLSPCSCHSNAPFFGVIRSFYHACTPSPKYAFPPLPIILLLLRHALRSIQGPRSS</sequence>
<accession>A0A1J8QHX7</accession>